<dbReference type="AlphaFoldDB" id="D9XM24"/>
<dbReference type="InterPro" id="IPR036390">
    <property type="entry name" value="WH_DNA-bd_sf"/>
</dbReference>
<accession>D9XM24</accession>
<keyword evidence="7" id="KW-1185">Reference proteome</keyword>
<feature type="region of interest" description="Disordered" evidence="4">
    <location>
        <begin position="1"/>
        <end position="23"/>
    </location>
</feature>
<dbReference type="SUPFAM" id="SSF46785">
    <property type="entry name" value="Winged helix' DNA-binding domain"/>
    <property type="match status" value="1"/>
</dbReference>
<name>D9XM24_9ACTN</name>
<dbReference type="EMBL" id="GG657758">
    <property type="protein sequence ID" value="EFL37406.1"/>
    <property type="molecule type" value="Genomic_DNA"/>
</dbReference>
<evidence type="ECO:0000256" key="4">
    <source>
        <dbReference type="SAM" id="MobiDB-lite"/>
    </source>
</evidence>
<gene>
    <name evidence="6" type="ORF">SSRG_00210</name>
</gene>
<dbReference type="GO" id="GO:0003700">
    <property type="term" value="F:DNA-binding transcription factor activity"/>
    <property type="evidence" value="ECO:0007669"/>
    <property type="project" value="InterPro"/>
</dbReference>
<dbReference type="InterPro" id="IPR036388">
    <property type="entry name" value="WH-like_DNA-bd_sf"/>
</dbReference>
<keyword evidence="3" id="KW-0804">Transcription</keyword>
<dbReference type="Gene3D" id="1.10.10.10">
    <property type="entry name" value="Winged helix-like DNA-binding domain superfamily/Winged helix DNA-binding domain"/>
    <property type="match status" value="1"/>
</dbReference>
<dbReference type="InterPro" id="IPR008920">
    <property type="entry name" value="TF_FadR/GntR_C"/>
</dbReference>
<dbReference type="RefSeq" id="WP_004921248.1">
    <property type="nucleotide sequence ID" value="NZ_GG657758.1"/>
</dbReference>
<dbReference type="Pfam" id="PF07729">
    <property type="entry name" value="FCD"/>
    <property type="match status" value="1"/>
</dbReference>
<dbReference type="CDD" id="cd07377">
    <property type="entry name" value="WHTH_GntR"/>
    <property type="match status" value="1"/>
</dbReference>
<keyword evidence="1" id="KW-0805">Transcription regulation</keyword>
<dbReference type="Proteomes" id="UP000002968">
    <property type="component" value="Unassembled WGS sequence"/>
</dbReference>
<keyword evidence="2" id="KW-0238">DNA-binding</keyword>
<evidence type="ECO:0000259" key="5">
    <source>
        <dbReference type="PROSITE" id="PS50949"/>
    </source>
</evidence>
<evidence type="ECO:0000313" key="7">
    <source>
        <dbReference type="Proteomes" id="UP000002968"/>
    </source>
</evidence>
<evidence type="ECO:0000256" key="3">
    <source>
        <dbReference type="ARBA" id="ARBA00023163"/>
    </source>
</evidence>
<organism evidence="6 7">
    <name type="scientific">Streptomyces griseoflavus Tu4000</name>
    <dbReference type="NCBI Taxonomy" id="467200"/>
    <lineage>
        <taxon>Bacteria</taxon>
        <taxon>Bacillati</taxon>
        <taxon>Actinomycetota</taxon>
        <taxon>Actinomycetes</taxon>
        <taxon>Kitasatosporales</taxon>
        <taxon>Streptomycetaceae</taxon>
        <taxon>Streptomyces</taxon>
    </lineage>
</organism>
<dbReference type="PANTHER" id="PTHR43537">
    <property type="entry name" value="TRANSCRIPTIONAL REGULATOR, GNTR FAMILY"/>
    <property type="match status" value="1"/>
</dbReference>
<sequence length="228" mass="25180">MTGRTSRRGPRGAGMTDSAGTASRVADALREQIVSGELKPGTRLSEERMRKLHGVSRSTLREAYQRLIRERLLVHELSRGVFVRQLSREDVADLYRIRRIVECAAVRSIRVLTPAGLRRLSVSVADGRTAAEESRWDDVAAASIRFHEALVALAGSERLDVMMSGILAEFRLAYAHMRDTQVFHAAYLDRNKEIAEALSSGDVEGAAALLEAYLTDSEAALCEGHFVK</sequence>
<dbReference type="GO" id="GO:0003677">
    <property type="term" value="F:DNA binding"/>
    <property type="evidence" value="ECO:0007669"/>
    <property type="project" value="UniProtKB-KW"/>
</dbReference>
<proteinExistence type="predicted"/>
<evidence type="ECO:0000313" key="6">
    <source>
        <dbReference type="EMBL" id="EFL37406.1"/>
    </source>
</evidence>
<dbReference type="PROSITE" id="PS50949">
    <property type="entry name" value="HTH_GNTR"/>
    <property type="match status" value="1"/>
</dbReference>
<dbReference type="OrthoDB" id="5243844at2"/>
<dbReference type="Gene3D" id="1.20.120.530">
    <property type="entry name" value="GntR ligand-binding domain-like"/>
    <property type="match status" value="1"/>
</dbReference>
<evidence type="ECO:0000256" key="2">
    <source>
        <dbReference type="ARBA" id="ARBA00023125"/>
    </source>
</evidence>
<dbReference type="eggNOG" id="COG1802">
    <property type="taxonomic scope" value="Bacteria"/>
</dbReference>
<dbReference type="HOGENOM" id="CLU_017584_5_5_11"/>
<protein>
    <submittedName>
        <fullName evidence="6">GntR family transcriptional regulator</fullName>
    </submittedName>
</protein>
<reference evidence="6" key="1">
    <citation type="submission" date="2009-02" db="EMBL/GenBank/DDBJ databases">
        <title>Annotation of Streptomyces griseoflavus strain Tu4000.</title>
        <authorList>
            <consortium name="The Broad Institute Genome Sequencing Platform"/>
            <consortium name="Broad Institute Microbial Sequencing Center"/>
            <person name="Fischbach M."/>
            <person name="Godfrey P."/>
            <person name="Ward D."/>
            <person name="Young S."/>
            <person name="Zeng Q."/>
            <person name="Koehrsen M."/>
            <person name="Alvarado L."/>
            <person name="Berlin A.M."/>
            <person name="Bochicchio J."/>
            <person name="Borenstein D."/>
            <person name="Chapman S.B."/>
            <person name="Chen Z."/>
            <person name="Engels R."/>
            <person name="Freedman E."/>
            <person name="Gellesch M."/>
            <person name="Goldberg J."/>
            <person name="Griggs A."/>
            <person name="Gujja S."/>
            <person name="Heilman E.R."/>
            <person name="Heiman D.I."/>
            <person name="Hepburn T.A."/>
            <person name="Howarth C."/>
            <person name="Jen D."/>
            <person name="Larson L."/>
            <person name="Lewis B."/>
            <person name="Mehta T."/>
            <person name="Park D."/>
            <person name="Pearson M."/>
            <person name="Richards J."/>
            <person name="Roberts A."/>
            <person name="Saif S."/>
            <person name="Shea T.D."/>
            <person name="Shenoy N."/>
            <person name="Sisk P."/>
            <person name="Stolte C."/>
            <person name="Sykes S.N."/>
            <person name="Thomson T."/>
            <person name="Walk T."/>
            <person name="White J."/>
            <person name="Yandava C."/>
            <person name="Straight P."/>
            <person name="Clardy J."/>
            <person name="Hung D."/>
            <person name="Kolter R."/>
            <person name="Mekalanos J."/>
            <person name="Walker S."/>
            <person name="Walsh C.T."/>
            <person name="Wieland-Brown L.C."/>
            <person name="Haas B."/>
            <person name="Nusbaum C."/>
            <person name="Birren B."/>
        </authorList>
    </citation>
    <scope>NUCLEOTIDE SEQUENCE [LARGE SCALE GENOMIC DNA]</scope>
    <source>
        <strain evidence="6">Tu4000</strain>
    </source>
</reference>
<dbReference type="InterPro" id="IPR011711">
    <property type="entry name" value="GntR_C"/>
</dbReference>
<dbReference type="SMART" id="SM00345">
    <property type="entry name" value="HTH_GNTR"/>
    <property type="match status" value="1"/>
</dbReference>
<dbReference type="SMART" id="SM00895">
    <property type="entry name" value="FCD"/>
    <property type="match status" value="1"/>
</dbReference>
<dbReference type="PANTHER" id="PTHR43537:SF45">
    <property type="entry name" value="GNTR FAMILY REGULATORY PROTEIN"/>
    <property type="match status" value="1"/>
</dbReference>
<feature type="domain" description="HTH gntR-type" evidence="5">
    <location>
        <begin position="19"/>
        <end position="86"/>
    </location>
</feature>
<dbReference type="Pfam" id="PF00392">
    <property type="entry name" value="GntR"/>
    <property type="match status" value="1"/>
</dbReference>
<dbReference type="SUPFAM" id="SSF48008">
    <property type="entry name" value="GntR ligand-binding domain-like"/>
    <property type="match status" value="1"/>
</dbReference>
<evidence type="ECO:0000256" key="1">
    <source>
        <dbReference type="ARBA" id="ARBA00023015"/>
    </source>
</evidence>
<dbReference type="InterPro" id="IPR000524">
    <property type="entry name" value="Tscrpt_reg_HTH_GntR"/>
</dbReference>
<dbReference type="STRING" id="467200.SSRG_00210"/>
<feature type="compositionally biased region" description="Basic residues" evidence="4">
    <location>
        <begin position="1"/>
        <end position="10"/>
    </location>
</feature>